<evidence type="ECO:0000313" key="5">
    <source>
        <dbReference type="EMBL" id="REF29859.1"/>
    </source>
</evidence>
<feature type="transmembrane region" description="Helical" evidence="3">
    <location>
        <begin position="145"/>
        <end position="167"/>
    </location>
</feature>
<keyword evidence="6" id="KW-1185">Reference proteome</keyword>
<dbReference type="Proteomes" id="UP000256253">
    <property type="component" value="Unassembled WGS sequence"/>
</dbReference>
<keyword evidence="2" id="KW-0378">Hydrolase</keyword>
<dbReference type="PANTHER" id="PTHR31302:SF31">
    <property type="entry name" value="PHOSPHODIESTERASE YAEI"/>
    <property type="match status" value="1"/>
</dbReference>
<dbReference type="SUPFAM" id="SSF56300">
    <property type="entry name" value="Metallo-dependent phosphatases"/>
    <property type="match status" value="1"/>
</dbReference>
<dbReference type="GO" id="GO:0008758">
    <property type="term" value="F:UDP-2,3-diacylglucosamine hydrolase activity"/>
    <property type="evidence" value="ECO:0007669"/>
    <property type="project" value="TreeGrafter"/>
</dbReference>
<proteinExistence type="predicted"/>
<evidence type="ECO:0000256" key="3">
    <source>
        <dbReference type="SAM" id="Phobius"/>
    </source>
</evidence>
<dbReference type="Gene3D" id="3.60.21.10">
    <property type="match status" value="1"/>
</dbReference>
<accession>A0A3D9UKL0</accession>
<name>A0A3D9UKL0_9MICO</name>
<sequence>MRPVLRAVAGTLLLAAFGYLGGVGMTSLFPTPVQTKFYSADVRLNLVPDSTVRFPTVLGDVDIEFTGPMPAPGIVVEPQLRKDVTDAFVGAAPSPDTFRPSADELEDAARAGLTGLAWRFLVGFGVVAGALLAARAAWRHPIGSLGSAAGAVTIALLVPSLAGFVTYRENNIGQVRTTSLLTLARNDTSLLSDLERRTSQSSRYITSVLALSDALQSKYSPQAGSAPTALRVLFVSDIHGSNQYALLRDIVTTEKVDAVVDSGDLINFGSVQEAETSRIFDSIASLGVPYLFVRGNHDATSATDTALLDRLSRIPNVTLLQRNPELYQKVSMAGVSFGGFNDQRFYGDDDPRDPKIQVGARTSFIDTWKARDEALPDVVISHEPAATDEGFPDRSLLISGHTHKPARDNNHMTVGTFTGGGLFGATLAGTAEKGTEVFTQAYSFDIAEFDTSCSLATMRRYTFTGILQGRPELESTSVLAGRQFVPAAKDRTCGGSKDPLISAVRAGP</sequence>
<evidence type="ECO:0000313" key="6">
    <source>
        <dbReference type="Proteomes" id="UP000256253"/>
    </source>
</evidence>
<dbReference type="Pfam" id="PF00149">
    <property type="entry name" value="Metallophos"/>
    <property type="match status" value="1"/>
</dbReference>
<dbReference type="InterPro" id="IPR029052">
    <property type="entry name" value="Metallo-depent_PP-like"/>
</dbReference>
<evidence type="ECO:0000256" key="2">
    <source>
        <dbReference type="ARBA" id="ARBA00022801"/>
    </source>
</evidence>
<dbReference type="GO" id="GO:0046872">
    <property type="term" value="F:metal ion binding"/>
    <property type="evidence" value="ECO:0007669"/>
    <property type="project" value="UniProtKB-KW"/>
</dbReference>
<keyword evidence="3" id="KW-1133">Transmembrane helix</keyword>
<organism evidence="5 6">
    <name type="scientific">Calidifontibacter indicus</name>
    <dbReference type="NCBI Taxonomy" id="419650"/>
    <lineage>
        <taxon>Bacteria</taxon>
        <taxon>Bacillati</taxon>
        <taxon>Actinomycetota</taxon>
        <taxon>Actinomycetes</taxon>
        <taxon>Micrococcales</taxon>
        <taxon>Dermacoccaceae</taxon>
        <taxon>Calidifontibacter</taxon>
    </lineage>
</organism>
<protein>
    <submittedName>
        <fullName evidence="5">Calcineurin-like phosphoesterase family protein</fullName>
    </submittedName>
</protein>
<dbReference type="InterPro" id="IPR004843">
    <property type="entry name" value="Calcineurin-like_PHP"/>
</dbReference>
<comment type="caution">
    <text evidence="5">The sequence shown here is derived from an EMBL/GenBank/DDBJ whole genome shotgun (WGS) entry which is preliminary data.</text>
</comment>
<feature type="domain" description="Calcineurin-like phosphoesterase" evidence="4">
    <location>
        <begin position="230"/>
        <end position="405"/>
    </location>
</feature>
<dbReference type="PANTHER" id="PTHR31302">
    <property type="entry name" value="TRANSMEMBRANE PROTEIN WITH METALLOPHOSPHOESTERASE DOMAIN-RELATED"/>
    <property type="match status" value="1"/>
</dbReference>
<dbReference type="GO" id="GO:0016020">
    <property type="term" value="C:membrane"/>
    <property type="evidence" value="ECO:0007669"/>
    <property type="project" value="GOC"/>
</dbReference>
<reference evidence="5 6" key="1">
    <citation type="submission" date="2018-08" db="EMBL/GenBank/DDBJ databases">
        <title>Sequencing the genomes of 1000 actinobacteria strains.</title>
        <authorList>
            <person name="Klenk H.-P."/>
        </authorList>
    </citation>
    <scope>NUCLEOTIDE SEQUENCE [LARGE SCALE GENOMIC DNA]</scope>
    <source>
        <strain evidence="5 6">DSM 22967</strain>
    </source>
</reference>
<feature type="transmembrane region" description="Helical" evidence="3">
    <location>
        <begin position="116"/>
        <end position="138"/>
    </location>
</feature>
<evidence type="ECO:0000259" key="4">
    <source>
        <dbReference type="Pfam" id="PF00149"/>
    </source>
</evidence>
<dbReference type="InterPro" id="IPR051158">
    <property type="entry name" value="Metallophosphoesterase_sf"/>
</dbReference>
<dbReference type="AlphaFoldDB" id="A0A3D9UKL0"/>
<dbReference type="EMBL" id="QTUA01000001">
    <property type="protein sequence ID" value="REF29859.1"/>
    <property type="molecule type" value="Genomic_DNA"/>
</dbReference>
<evidence type="ECO:0000256" key="1">
    <source>
        <dbReference type="ARBA" id="ARBA00022723"/>
    </source>
</evidence>
<keyword evidence="3" id="KW-0812">Transmembrane</keyword>
<keyword evidence="1" id="KW-0479">Metal-binding</keyword>
<keyword evidence="3" id="KW-0472">Membrane</keyword>
<dbReference type="GO" id="GO:0009245">
    <property type="term" value="P:lipid A biosynthetic process"/>
    <property type="evidence" value="ECO:0007669"/>
    <property type="project" value="TreeGrafter"/>
</dbReference>
<gene>
    <name evidence="5" type="ORF">DFJ65_0840</name>
</gene>